<dbReference type="AlphaFoldDB" id="A0A194WC65"/>
<evidence type="ECO:0000313" key="3">
    <source>
        <dbReference type="Proteomes" id="UP000078559"/>
    </source>
</evidence>
<dbReference type="EMBL" id="CM003108">
    <property type="protein sequence ID" value="KUI73715.1"/>
    <property type="molecule type" value="Genomic_DNA"/>
</dbReference>
<keyword evidence="3" id="KW-1185">Reference proteome</keyword>
<reference evidence="2" key="1">
    <citation type="submission" date="2014-12" db="EMBL/GenBank/DDBJ databases">
        <title>Genome Sequence of Valsa Canker Pathogens Uncovers a Specific Adaption of Colonization on Woody Bark.</title>
        <authorList>
            <person name="Yin Z."/>
            <person name="Liu H."/>
            <person name="Gao X."/>
            <person name="Li Z."/>
            <person name="Song N."/>
            <person name="Ke X."/>
            <person name="Dai Q."/>
            <person name="Wu Y."/>
            <person name="Sun Y."/>
            <person name="Xu J.-R."/>
            <person name="Kang Z.K."/>
            <person name="Wang L."/>
            <person name="Huang L."/>
        </authorList>
    </citation>
    <scope>NUCLEOTIDE SEQUENCE [LARGE SCALE GENOMIC DNA]</scope>
    <source>
        <strain evidence="2">03-8</strain>
    </source>
</reference>
<name>A0A194WC65_CYTMA</name>
<accession>A0A194WC65</accession>
<evidence type="ECO:0000313" key="2">
    <source>
        <dbReference type="EMBL" id="KUI73715.1"/>
    </source>
</evidence>
<proteinExistence type="predicted"/>
<feature type="compositionally biased region" description="Acidic residues" evidence="1">
    <location>
        <begin position="314"/>
        <end position="335"/>
    </location>
</feature>
<evidence type="ECO:0000256" key="1">
    <source>
        <dbReference type="SAM" id="MobiDB-lite"/>
    </source>
</evidence>
<dbReference type="Proteomes" id="UP000078559">
    <property type="component" value="Chromosome 11"/>
</dbReference>
<gene>
    <name evidence="2" type="ORF">VM1G_09471</name>
</gene>
<organism evidence="2 3">
    <name type="scientific">Cytospora mali</name>
    <name type="common">Apple Valsa canker fungus</name>
    <name type="synonym">Valsa mali</name>
    <dbReference type="NCBI Taxonomy" id="578113"/>
    <lineage>
        <taxon>Eukaryota</taxon>
        <taxon>Fungi</taxon>
        <taxon>Dikarya</taxon>
        <taxon>Ascomycota</taxon>
        <taxon>Pezizomycotina</taxon>
        <taxon>Sordariomycetes</taxon>
        <taxon>Sordariomycetidae</taxon>
        <taxon>Diaporthales</taxon>
        <taxon>Cytosporaceae</taxon>
        <taxon>Cytospora</taxon>
    </lineage>
</organism>
<protein>
    <submittedName>
        <fullName evidence="2">Uncharacterized protein</fullName>
    </submittedName>
</protein>
<sequence>MPVVTASSFRLADLKPHIQKTIWTYAALMAHDGPRVFHMKLEFETVQIDGGKDNGQPGYIVGHGPVLSFGRELVDDTKDQRALLMTCHAARNAVIQNSPDRINFTRPREEHEPQLDYFATAIQYPLFIDANVDIICLAAKNIRRYYKSRNELKRMEVHVDSLDRLGPNHWPTWQELYNVAVDITCTHDSVHRSGKAMDWCLYQGLAMTLFNFHSWSPISRLFLANFAPINYVNGQPYNMTVDGRLPQYKSNKLDRYVWHGFSLTADGMWMVLDEAHCLRHPDWAEGGALGSAARLLVLSEDGQRLVCVDHVVEPPDDDSSDDDADFDADDSDDDLAVGGSAI</sequence>
<feature type="region of interest" description="Disordered" evidence="1">
    <location>
        <begin position="312"/>
        <end position="342"/>
    </location>
</feature>